<dbReference type="EMBL" id="JABMOJ010000149">
    <property type="protein sequence ID" value="NQV64540.1"/>
    <property type="molecule type" value="Genomic_DNA"/>
</dbReference>
<accession>A0A972VY73</accession>
<dbReference type="CDD" id="cd06558">
    <property type="entry name" value="crotonase-like"/>
    <property type="match status" value="1"/>
</dbReference>
<organism evidence="3 4">
    <name type="scientific">SAR86 cluster bacterium</name>
    <dbReference type="NCBI Taxonomy" id="2030880"/>
    <lineage>
        <taxon>Bacteria</taxon>
        <taxon>Pseudomonadati</taxon>
        <taxon>Pseudomonadota</taxon>
        <taxon>Gammaproteobacteria</taxon>
        <taxon>SAR86 cluster</taxon>
    </lineage>
</organism>
<dbReference type="AlphaFoldDB" id="A0A972VY73"/>
<name>A0A972VY73_9GAMM</name>
<dbReference type="GO" id="GO:0003824">
    <property type="term" value="F:catalytic activity"/>
    <property type="evidence" value="ECO:0007669"/>
    <property type="project" value="InterPro"/>
</dbReference>
<evidence type="ECO:0000256" key="2">
    <source>
        <dbReference type="RuleBase" id="RU003707"/>
    </source>
</evidence>
<gene>
    <name evidence="3" type="ORF">HQ497_04155</name>
</gene>
<dbReference type="SUPFAM" id="SSF52096">
    <property type="entry name" value="ClpP/crotonase"/>
    <property type="match status" value="1"/>
</dbReference>
<dbReference type="InterPro" id="IPR018376">
    <property type="entry name" value="Enoyl-CoA_hyd/isom_CS"/>
</dbReference>
<dbReference type="Proteomes" id="UP000754644">
    <property type="component" value="Unassembled WGS sequence"/>
</dbReference>
<evidence type="ECO:0000313" key="4">
    <source>
        <dbReference type="Proteomes" id="UP000754644"/>
    </source>
</evidence>
<comment type="caution">
    <text evidence="3">The sequence shown here is derived from an EMBL/GenBank/DDBJ whole genome shotgun (WGS) entry which is preliminary data.</text>
</comment>
<dbReference type="PANTHER" id="PTHR11941">
    <property type="entry name" value="ENOYL-COA HYDRATASE-RELATED"/>
    <property type="match status" value="1"/>
</dbReference>
<reference evidence="3" key="1">
    <citation type="submission" date="2020-05" db="EMBL/GenBank/DDBJ databases">
        <title>Sulfur intermediates as new biogeochemical hubs in an aquatic model microbial ecosystem.</title>
        <authorList>
            <person name="Vigneron A."/>
        </authorList>
    </citation>
    <scope>NUCLEOTIDE SEQUENCE</scope>
    <source>
        <strain evidence="3">Bin.250</strain>
    </source>
</reference>
<comment type="similarity">
    <text evidence="1 2">Belongs to the enoyl-CoA hydratase/isomerase family.</text>
</comment>
<dbReference type="GO" id="GO:0006635">
    <property type="term" value="P:fatty acid beta-oxidation"/>
    <property type="evidence" value="ECO:0007669"/>
    <property type="project" value="TreeGrafter"/>
</dbReference>
<protein>
    <submittedName>
        <fullName evidence="3">Enoyl-CoA hydratase/isomerase family protein</fullName>
    </submittedName>
</protein>
<dbReference type="Pfam" id="PF00378">
    <property type="entry name" value="ECH_1"/>
    <property type="match status" value="1"/>
</dbReference>
<dbReference type="PROSITE" id="PS00166">
    <property type="entry name" value="ENOYL_COA_HYDRATASE"/>
    <property type="match status" value="1"/>
</dbReference>
<dbReference type="InterPro" id="IPR029045">
    <property type="entry name" value="ClpP/crotonase-like_dom_sf"/>
</dbReference>
<dbReference type="Gene3D" id="3.90.226.10">
    <property type="entry name" value="2-enoyl-CoA Hydratase, Chain A, domain 1"/>
    <property type="match status" value="1"/>
</dbReference>
<evidence type="ECO:0000313" key="3">
    <source>
        <dbReference type="EMBL" id="NQV64540.1"/>
    </source>
</evidence>
<dbReference type="PANTHER" id="PTHR11941:SF54">
    <property type="entry name" value="ENOYL-COA HYDRATASE, MITOCHONDRIAL"/>
    <property type="match status" value="1"/>
</dbReference>
<dbReference type="InterPro" id="IPR001753">
    <property type="entry name" value="Enoyl-CoA_hydra/iso"/>
</dbReference>
<proteinExistence type="inferred from homology"/>
<sequence length="176" mass="18890">MRQLELKTTKILAEVSGGIGWLTFNQPERRNAISLAMWQGIGDAMEMMEADTDVRVVIMKGAGGKAFASGADISEFDQQRANAAQRHEYGQISARGSQWLARFSKPLIAMIDGYCIGGGLAIALNADVRFATPGSRLGIPAARLGLGYEYPGLAALARLVGPSTARDMLFSARLLE</sequence>
<evidence type="ECO:0000256" key="1">
    <source>
        <dbReference type="ARBA" id="ARBA00005254"/>
    </source>
</evidence>
<feature type="non-terminal residue" evidence="3">
    <location>
        <position position="176"/>
    </location>
</feature>